<name>A0A8S5RDC7_9VIRU</name>
<reference evidence="1" key="1">
    <citation type="journal article" date="2021" name="Proc. Natl. Acad. Sci. U.S.A.">
        <title>A Catalog of Tens of Thousands of Viruses from Human Metagenomes Reveals Hidden Associations with Chronic Diseases.</title>
        <authorList>
            <person name="Tisza M.J."/>
            <person name="Buck C.B."/>
        </authorList>
    </citation>
    <scope>NUCLEOTIDE SEQUENCE</scope>
    <source>
        <strain evidence="1">Ctx9V1</strain>
    </source>
</reference>
<proteinExistence type="predicted"/>
<organism evidence="1">
    <name type="scientific">virus sp. ctx9V1</name>
    <dbReference type="NCBI Taxonomy" id="2828001"/>
    <lineage>
        <taxon>Viruses</taxon>
    </lineage>
</organism>
<dbReference type="EMBL" id="BK059093">
    <property type="protein sequence ID" value="DAE29155.1"/>
    <property type="molecule type" value="Genomic_DNA"/>
</dbReference>
<evidence type="ECO:0000313" key="1">
    <source>
        <dbReference type="EMBL" id="DAE29155.1"/>
    </source>
</evidence>
<protein>
    <submittedName>
        <fullName evidence="1">Uncharacterized protein</fullName>
    </submittedName>
</protein>
<sequence length="42" mass="4609">MLGDIFRSTDQVRASNASGKVMLNKETSATVDLAKKNKELKL</sequence>
<accession>A0A8S5RDC7</accession>